<dbReference type="STRING" id="592028.GCWU000321_01605"/>
<evidence type="ECO:0000313" key="3">
    <source>
        <dbReference type="Proteomes" id="UP000004736"/>
    </source>
</evidence>
<comment type="caution">
    <text evidence="2">The sequence shown here is derived from an EMBL/GenBank/DDBJ whole genome shotgun (WGS) entry which is preliminary data.</text>
</comment>
<evidence type="ECO:0000313" key="2">
    <source>
        <dbReference type="EMBL" id="EEW97610.1"/>
    </source>
</evidence>
<name>C9LPX4_9FIRM</name>
<sequence length="210" mass="24291">MDMGQAEKPKAAAFLTDYILLRIYVAKYVLAGYAETYAPLLDLFRGFEKVEKKFSLFMERETAPGHGAERKFLPPDLRRRYDERGMRKTIELFDSISRRYEEREDTPERVMKCIVDECLSTIAIRNEISLSAPSFWFFTREMNGYIRYLNRFYSGLIPPAIHERIKAPMMEEETRSDADEESGGFNYERAAYIIFAIAGVICALIAAGSR</sequence>
<organism evidence="2 3">
    <name type="scientific">Dialister invisus DSM 15470</name>
    <dbReference type="NCBI Taxonomy" id="592028"/>
    <lineage>
        <taxon>Bacteria</taxon>
        <taxon>Bacillati</taxon>
        <taxon>Bacillota</taxon>
        <taxon>Negativicutes</taxon>
        <taxon>Veillonellales</taxon>
        <taxon>Veillonellaceae</taxon>
        <taxon>Dialister</taxon>
    </lineage>
</organism>
<dbReference type="HOGENOM" id="CLU_1308489_0_0_9"/>
<dbReference type="EMBL" id="ACIM02000001">
    <property type="protein sequence ID" value="EEW97610.1"/>
    <property type="molecule type" value="Genomic_DNA"/>
</dbReference>
<keyword evidence="1" id="KW-0812">Transmembrane</keyword>
<keyword evidence="1" id="KW-0472">Membrane</keyword>
<gene>
    <name evidence="2" type="ORF">GCWU000321_01605</name>
</gene>
<keyword evidence="1" id="KW-1133">Transmembrane helix</keyword>
<dbReference type="AlphaFoldDB" id="C9LPX4"/>
<protein>
    <submittedName>
        <fullName evidence="2">Uncharacterized protein</fullName>
    </submittedName>
</protein>
<reference evidence="2" key="1">
    <citation type="submission" date="2009-09" db="EMBL/GenBank/DDBJ databases">
        <authorList>
            <person name="Weinstock G."/>
            <person name="Sodergren E."/>
            <person name="Clifton S."/>
            <person name="Fulton L."/>
            <person name="Fulton B."/>
            <person name="Courtney L."/>
            <person name="Fronick C."/>
            <person name="Harrison M."/>
            <person name="Strong C."/>
            <person name="Farmer C."/>
            <person name="Delahaunty K."/>
            <person name="Markovic C."/>
            <person name="Hall O."/>
            <person name="Minx P."/>
            <person name="Tomlinson C."/>
            <person name="Mitreva M."/>
            <person name="Nelson J."/>
            <person name="Hou S."/>
            <person name="Wollam A."/>
            <person name="Pepin K.H."/>
            <person name="Johnson M."/>
            <person name="Bhonagiri V."/>
            <person name="Nash W.E."/>
            <person name="Warren W."/>
            <person name="Chinwalla A."/>
            <person name="Mardis E.R."/>
            <person name="Wilson R.K."/>
        </authorList>
    </citation>
    <scope>NUCLEOTIDE SEQUENCE [LARGE SCALE GENOMIC DNA]</scope>
    <source>
        <strain evidence="2">DSM 15470</strain>
    </source>
</reference>
<feature type="transmembrane region" description="Helical" evidence="1">
    <location>
        <begin position="190"/>
        <end position="208"/>
    </location>
</feature>
<dbReference type="Proteomes" id="UP000004736">
    <property type="component" value="Unassembled WGS sequence"/>
</dbReference>
<proteinExistence type="predicted"/>
<evidence type="ECO:0000256" key="1">
    <source>
        <dbReference type="SAM" id="Phobius"/>
    </source>
</evidence>
<keyword evidence="3" id="KW-1185">Reference proteome</keyword>
<accession>C9LPX4</accession>